<evidence type="ECO:0000256" key="1">
    <source>
        <dbReference type="SAM" id="MobiDB-lite"/>
    </source>
</evidence>
<dbReference type="EMBL" id="JBGBPQ010000030">
    <property type="protein sequence ID" value="KAL1495944.1"/>
    <property type="molecule type" value="Genomic_DNA"/>
</dbReference>
<comment type="caution">
    <text evidence="2">The sequence shown here is derived from an EMBL/GenBank/DDBJ whole genome shotgun (WGS) entry which is preliminary data.</text>
</comment>
<evidence type="ECO:0008006" key="4">
    <source>
        <dbReference type="Google" id="ProtNLM"/>
    </source>
</evidence>
<name>A0AB34IDI3_PRYPA</name>
<keyword evidence="3" id="KW-1185">Reference proteome</keyword>
<dbReference type="AlphaFoldDB" id="A0AB34IDI3"/>
<sequence>MAAASLAEAFAAAGVPMRAARDAGRRPARRRRSCEDSTEDEFVYELMQHEIVSRGATRSAALAHAIHRLGKAEAEGWAARATSFTRERPARPHADQPAPSPPAAWQPSEASLPPSSHVPLLASAARGSPVDGFLDVGTTRRREHFSSVLADMEMDALPFDSVGWRGAPSPSAGHSPSAGLSPSYAHGMTRSHSTPPSGALFASAPWFEPSYLPELTSPWRSELRVGHDFSSAGLRVGLSDGGASRGVGGHHWTEAPSFSSLAAEDFVLPPLDTAAYAASRPRWVSTLPRAEVHTASDRLRALEADRLFREISLRRGVRVWRCHEGRPHLRREQRATSRKAWWHKSTSAALQCWLRVVRDALSIRERRRRVALLMRKRRVLRALASWRQLQRRAWSLRYAGARHYRGGVLLQLAYRGWRATVRERKAAAQEMLSKAAALRRWALRARTRKWARRLEPAHIERMMRELDQLVAAGVQYAPSIDEGAVARRKVGGLGVWPPSGAAKSSTGYRRARYRFSAGAEALRDAWLQTT</sequence>
<reference evidence="2 3" key="1">
    <citation type="journal article" date="2024" name="Science">
        <title>Giant polyketide synthase enzymes in the biosynthesis of giant marine polyether toxins.</title>
        <authorList>
            <person name="Fallon T.R."/>
            <person name="Shende V.V."/>
            <person name="Wierzbicki I.H."/>
            <person name="Pendleton A.L."/>
            <person name="Watervoot N.F."/>
            <person name="Auber R.P."/>
            <person name="Gonzalez D.J."/>
            <person name="Wisecaver J.H."/>
            <person name="Moore B.S."/>
        </authorList>
    </citation>
    <scope>NUCLEOTIDE SEQUENCE [LARGE SCALE GENOMIC DNA]</scope>
    <source>
        <strain evidence="2 3">12B1</strain>
    </source>
</reference>
<evidence type="ECO:0000313" key="3">
    <source>
        <dbReference type="Proteomes" id="UP001515480"/>
    </source>
</evidence>
<gene>
    <name evidence="2" type="ORF">AB1Y20_014586</name>
</gene>
<protein>
    <recommendedName>
        <fullName evidence="4">Sfi1 spindle body domain-containing protein</fullName>
    </recommendedName>
</protein>
<feature type="region of interest" description="Disordered" evidence="1">
    <location>
        <begin position="15"/>
        <end position="39"/>
    </location>
</feature>
<dbReference type="Proteomes" id="UP001515480">
    <property type="component" value="Unassembled WGS sequence"/>
</dbReference>
<feature type="region of interest" description="Disordered" evidence="1">
    <location>
        <begin position="167"/>
        <end position="196"/>
    </location>
</feature>
<proteinExistence type="predicted"/>
<accession>A0AB34IDI3</accession>
<feature type="compositionally biased region" description="Low complexity" evidence="1">
    <location>
        <begin position="167"/>
        <end position="183"/>
    </location>
</feature>
<evidence type="ECO:0000313" key="2">
    <source>
        <dbReference type="EMBL" id="KAL1495944.1"/>
    </source>
</evidence>
<feature type="region of interest" description="Disordered" evidence="1">
    <location>
        <begin position="85"/>
        <end position="120"/>
    </location>
</feature>
<feature type="compositionally biased region" description="Basic and acidic residues" evidence="1">
    <location>
        <begin position="85"/>
        <end position="94"/>
    </location>
</feature>
<organism evidence="2 3">
    <name type="scientific">Prymnesium parvum</name>
    <name type="common">Toxic golden alga</name>
    <dbReference type="NCBI Taxonomy" id="97485"/>
    <lineage>
        <taxon>Eukaryota</taxon>
        <taxon>Haptista</taxon>
        <taxon>Haptophyta</taxon>
        <taxon>Prymnesiophyceae</taxon>
        <taxon>Prymnesiales</taxon>
        <taxon>Prymnesiaceae</taxon>
        <taxon>Prymnesium</taxon>
    </lineage>
</organism>